<dbReference type="Gene3D" id="1.10.10.60">
    <property type="entry name" value="Homeodomain-like"/>
    <property type="match status" value="2"/>
</dbReference>
<evidence type="ECO:0000259" key="5">
    <source>
        <dbReference type="PROSITE" id="PS01124"/>
    </source>
</evidence>
<dbReference type="CDD" id="cd06124">
    <property type="entry name" value="cupin_NimR-like_N"/>
    <property type="match status" value="1"/>
</dbReference>
<dbReference type="InterPro" id="IPR011051">
    <property type="entry name" value="RmlC_Cupin_sf"/>
</dbReference>
<dbReference type="GO" id="GO:0003700">
    <property type="term" value="F:DNA-binding transcription factor activity"/>
    <property type="evidence" value="ECO:0007669"/>
    <property type="project" value="InterPro"/>
</dbReference>
<dbReference type="Proteomes" id="UP000001741">
    <property type="component" value="Chromosome"/>
</dbReference>
<dbReference type="KEGG" id="abm:ABSDF1534"/>
<dbReference type="EMBL" id="CU468230">
    <property type="protein sequence ID" value="CAP00874.1"/>
    <property type="molecule type" value="Genomic_DNA"/>
</dbReference>
<protein>
    <submittedName>
        <fullName evidence="6">Transcriptional regulator (AraC family)</fullName>
    </submittedName>
</protein>
<evidence type="ECO:0000256" key="3">
    <source>
        <dbReference type="ARBA" id="ARBA00023125"/>
    </source>
</evidence>
<name>B0VLM5_ACIBS</name>
<dbReference type="InterPro" id="IPR018062">
    <property type="entry name" value="HTH_AraC-typ_CS"/>
</dbReference>
<dbReference type="SUPFAM" id="SSF46689">
    <property type="entry name" value="Homeodomain-like"/>
    <property type="match status" value="1"/>
</dbReference>
<gene>
    <name evidence="6" type="ordered locus">ABSDF1534</name>
</gene>
<dbReference type="InterPro" id="IPR014710">
    <property type="entry name" value="RmlC-like_jellyroll"/>
</dbReference>
<dbReference type="SMART" id="SM00342">
    <property type="entry name" value="HTH_ARAC"/>
    <property type="match status" value="1"/>
</dbReference>
<dbReference type="FunFam" id="1.10.10.60:FF:000132">
    <property type="entry name" value="AraC family transcriptional regulator"/>
    <property type="match status" value="1"/>
</dbReference>
<dbReference type="BioCyc" id="ABAU509170:GCL9-1247-MONOMER"/>
<sequence length="275" mass="31788">MQEVYCVMIEKSINPHDYQHIHSPASVMPKNYHAKHRIDLHQHERGQLIYATSGIMELSTEEELWLIPPRFGVWIPAYTPHQMTTKTDVHLNTLYIDTYRWSKPFPDKPCGVTVSGLLHELLIRAASFPIEYPLHSVEWKTMDLLVEELKWTKGISLMTPEPYMDKRLQDLCNILIINPADNHSLEEWSSQVGATTRTLSRLFKQEMNTTFTLWRQQLRIVHAIPSLMAGKPISDISQELGYSSQSTFTVMFKKIMGKTPTEYIAWANGNPTTFD</sequence>
<dbReference type="PANTHER" id="PTHR11019:SF159">
    <property type="entry name" value="TRANSCRIPTIONAL REGULATOR-RELATED"/>
    <property type="match status" value="1"/>
</dbReference>
<evidence type="ECO:0000256" key="1">
    <source>
        <dbReference type="ARBA" id="ARBA00022491"/>
    </source>
</evidence>
<dbReference type="InterPro" id="IPR020449">
    <property type="entry name" value="Tscrpt_reg_AraC-type_HTH"/>
</dbReference>
<dbReference type="Pfam" id="PF12833">
    <property type="entry name" value="HTH_18"/>
    <property type="match status" value="1"/>
</dbReference>
<evidence type="ECO:0000256" key="4">
    <source>
        <dbReference type="ARBA" id="ARBA00023163"/>
    </source>
</evidence>
<evidence type="ECO:0000313" key="7">
    <source>
        <dbReference type="Proteomes" id="UP000001741"/>
    </source>
</evidence>
<dbReference type="InterPro" id="IPR009057">
    <property type="entry name" value="Homeodomain-like_sf"/>
</dbReference>
<keyword evidence="1" id="KW-0678">Repressor</keyword>
<evidence type="ECO:0000256" key="2">
    <source>
        <dbReference type="ARBA" id="ARBA00023015"/>
    </source>
</evidence>
<evidence type="ECO:0000313" key="6">
    <source>
        <dbReference type="EMBL" id="CAP00874.1"/>
    </source>
</evidence>
<dbReference type="Gene3D" id="2.60.120.10">
    <property type="entry name" value="Jelly Rolls"/>
    <property type="match status" value="1"/>
</dbReference>
<keyword evidence="3" id="KW-0238">DNA-binding</keyword>
<dbReference type="PROSITE" id="PS00041">
    <property type="entry name" value="HTH_ARAC_FAMILY_1"/>
    <property type="match status" value="1"/>
</dbReference>
<feature type="domain" description="HTH araC/xylS-type" evidence="5">
    <location>
        <begin position="169"/>
        <end position="266"/>
    </location>
</feature>
<dbReference type="GO" id="GO:0043565">
    <property type="term" value="F:sequence-specific DNA binding"/>
    <property type="evidence" value="ECO:0007669"/>
    <property type="project" value="InterPro"/>
</dbReference>
<dbReference type="PRINTS" id="PR00032">
    <property type="entry name" value="HTHARAC"/>
</dbReference>
<keyword evidence="2" id="KW-0805">Transcription regulation</keyword>
<dbReference type="SUPFAM" id="SSF51182">
    <property type="entry name" value="RmlC-like cupins"/>
    <property type="match status" value="1"/>
</dbReference>
<dbReference type="PANTHER" id="PTHR11019">
    <property type="entry name" value="HTH-TYPE TRANSCRIPTIONAL REGULATOR NIMR"/>
    <property type="match status" value="1"/>
</dbReference>
<organism evidence="6 7">
    <name type="scientific">Acinetobacter baumannii (strain SDF)</name>
    <dbReference type="NCBI Taxonomy" id="509170"/>
    <lineage>
        <taxon>Bacteria</taxon>
        <taxon>Pseudomonadati</taxon>
        <taxon>Pseudomonadota</taxon>
        <taxon>Gammaproteobacteria</taxon>
        <taxon>Moraxellales</taxon>
        <taxon>Moraxellaceae</taxon>
        <taxon>Acinetobacter</taxon>
        <taxon>Acinetobacter calcoaceticus/baumannii complex</taxon>
    </lineage>
</organism>
<proteinExistence type="predicted"/>
<dbReference type="InterPro" id="IPR018060">
    <property type="entry name" value="HTH_AraC"/>
</dbReference>
<dbReference type="AlphaFoldDB" id="B0VLM5"/>
<accession>B0VLM5</accession>
<reference evidence="6 7" key="1">
    <citation type="journal article" date="2008" name="PLoS ONE">
        <title>Comparative analysis of Acinetobacters: three genomes for three lifestyles.</title>
        <authorList>
            <person name="Vallenet D."/>
            <person name="Nordmann P."/>
            <person name="Barbe V."/>
            <person name="Poirel L."/>
            <person name="Mangenot S."/>
            <person name="Bataille E."/>
            <person name="Dossat C."/>
            <person name="Gas S."/>
            <person name="Kreimeyer A."/>
            <person name="Lenoble P."/>
            <person name="Oztas S."/>
            <person name="Poulain J."/>
            <person name="Segurens B."/>
            <person name="Robert C."/>
            <person name="Abergel C."/>
            <person name="Claverie J.M."/>
            <person name="Raoult D."/>
            <person name="Medigue C."/>
            <person name="Weissenbach J."/>
            <person name="Cruveiller S."/>
        </authorList>
    </citation>
    <scope>NUCLEOTIDE SEQUENCE [LARGE SCALE GENOMIC DNA]</scope>
    <source>
        <strain evidence="6 7">SDF</strain>
    </source>
</reference>
<keyword evidence="4" id="KW-0804">Transcription</keyword>
<dbReference type="PROSITE" id="PS01124">
    <property type="entry name" value="HTH_ARAC_FAMILY_2"/>
    <property type="match status" value="1"/>
</dbReference>
<dbReference type="HOGENOM" id="CLU_000445_87_4_6"/>